<reference evidence="4 5" key="1">
    <citation type="submission" date="2018-06" db="EMBL/GenBank/DDBJ databases">
        <authorList>
            <consortium name="Pathogen Informatics"/>
            <person name="Doyle S."/>
        </authorList>
    </citation>
    <scope>NUCLEOTIDE SEQUENCE [LARGE SCALE GENOMIC DNA]</scope>
    <source>
        <strain evidence="4 5">NCTC13734</strain>
    </source>
</reference>
<organism evidence="4 5">
    <name type="scientific">Streptococcus pneumoniae</name>
    <dbReference type="NCBI Taxonomy" id="1313"/>
    <lineage>
        <taxon>Bacteria</taxon>
        <taxon>Bacillati</taxon>
        <taxon>Bacillota</taxon>
        <taxon>Bacilli</taxon>
        <taxon>Lactobacillales</taxon>
        <taxon>Streptococcaceae</taxon>
        <taxon>Streptococcus</taxon>
    </lineage>
</organism>
<dbReference type="EMBL" id="UHFW01000006">
    <property type="protein sequence ID" value="SUN91622.1"/>
    <property type="molecule type" value="Genomic_DNA"/>
</dbReference>
<evidence type="ECO:0000256" key="2">
    <source>
        <dbReference type="ARBA" id="ARBA00022679"/>
    </source>
</evidence>
<dbReference type="InterPro" id="IPR050362">
    <property type="entry name" value="Cation-dep_OMT"/>
</dbReference>
<gene>
    <name evidence="4" type="ORF">NCTC13734_02142</name>
</gene>
<dbReference type="SUPFAM" id="SSF53335">
    <property type="entry name" value="S-adenosyl-L-methionine-dependent methyltransferases"/>
    <property type="match status" value="1"/>
</dbReference>
<evidence type="ECO:0000313" key="4">
    <source>
        <dbReference type="EMBL" id="SUN91622.1"/>
    </source>
</evidence>
<dbReference type="PROSITE" id="PS51682">
    <property type="entry name" value="SAM_OMT_I"/>
    <property type="match status" value="1"/>
</dbReference>
<dbReference type="CDD" id="cd02440">
    <property type="entry name" value="AdoMet_MTases"/>
    <property type="match status" value="1"/>
</dbReference>
<comment type="caution">
    <text evidence="4">The sequence shown here is derived from an EMBL/GenBank/DDBJ whole genome shotgun (WGS) entry which is preliminary data.</text>
</comment>
<keyword evidence="2" id="KW-0808">Transferase</keyword>
<dbReference type="Gene3D" id="3.40.50.150">
    <property type="entry name" value="Vaccinia Virus protein VP39"/>
    <property type="match status" value="1"/>
</dbReference>
<name>A0AAX2LGK4_STREE</name>
<dbReference type="InterPro" id="IPR029063">
    <property type="entry name" value="SAM-dependent_MTases_sf"/>
</dbReference>
<sequence length="211" mass="23982">MDNIVSNYVRSMSTYHNVLDKHRYEQDTNITGYCPVIDTTVAMFLKILIDIKKPKRVLELGTSIGYSTTVIAQSLIKYGGRITTVEFDKNVVLEAKKNFEKYGVSNLINIINDDATKVLPNLNEKFDMIFLDLYNGVYLSVLENCIDLLDDNGLLIADDTLFPVVRNKNIFKESNKNLHKFNAEISKREDLNSVLIPLDDGITLIVKNNNI</sequence>
<dbReference type="GO" id="GO:0008171">
    <property type="term" value="F:O-methyltransferase activity"/>
    <property type="evidence" value="ECO:0007669"/>
    <property type="project" value="InterPro"/>
</dbReference>
<evidence type="ECO:0000256" key="1">
    <source>
        <dbReference type="ARBA" id="ARBA00022603"/>
    </source>
</evidence>
<dbReference type="PANTHER" id="PTHR10509">
    <property type="entry name" value="O-METHYLTRANSFERASE-RELATED"/>
    <property type="match status" value="1"/>
</dbReference>
<evidence type="ECO:0000256" key="3">
    <source>
        <dbReference type="ARBA" id="ARBA00022691"/>
    </source>
</evidence>
<dbReference type="Pfam" id="PF01596">
    <property type="entry name" value="Methyltransf_3"/>
    <property type="match status" value="1"/>
</dbReference>
<dbReference type="InterPro" id="IPR002935">
    <property type="entry name" value="SAM_O-MeTrfase"/>
</dbReference>
<dbReference type="GO" id="GO:0008757">
    <property type="term" value="F:S-adenosylmethionine-dependent methyltransferase activity"/>
    <property type="evidence" value="ECO:0007669"/>
    <property type="project" value="TreeGrafter"/>
</dbReference>
<dbReference type="RefSeq" id="WP_062624361.1">
    <property type="nucleotide sequence ID" value="NZ_UHFW01000006.1"/>
</dbReference>
<proteinExistence type="predicted"/>
<dbReference type="PANTHER" id="PTHR10509:SF14">
    <property type="entry name" value="CAFFEOYL-COA O-METHYLTRANSFERASE 3-RELATED"/>
    <property type="match status" value="1"/>
</dbReference>
<dbReference type="AlphaFoldDB" id="A0AAX2LGK4"/>
<evidence type="ECO:0000313" key="5">
    <source>
        <dbReference type="Proteomes" id="UP000254854"/>
    </source>
</evidence>
<dbReference type="GO" id="GO:0032259">
    <property type="term" value="P:methylation"/>
    <property type="evidence" value="ECO:0007669"/>
    <property type="project" value="UniProtKB-KW"/>
</dbReference>
<keyword evidence="3" id="KW-0949">S-adenosyl-L-methionine</keyword>
<keyword evidence="1" id="KW-0489">Methyltransferase</keyword>
<dbReference type="Proteomes" id="UP000254854">
    <property type="component" value="Unassembled WGS sequence"/>
</dbReference>
<accession>A0AAX2LGK4</accession>
<protein>
    <submittedName>
        <fullName evidence="4">O-methyltransferase</fullName>
    </submittedName>
</protein>